<evidence type="ECO:0000313" key="3">
    <source>
        <dbReference type="Proteomes" id="UP000518300"/>
    </source>
</evidence>
<evidence type="ECO:0000259" key="1">
    <source>
        <dbReference type="Pfam" id="PF02627"/>
    </source>
</evidence>
<feature type="domain" description="Carboxymuconolactone decarboxylase-like" evidence="1">
    <location>
        <begin position="15"/>
        <end position="98"/>
    </location>
</feature>
<dbReference type="Pfam" id="PF02627">
    <property type="entry name" value="CMD"/>
    <property type="match status" value="1"/>
</dbReference>
<proteinExistence type="predicted"/>
<keyword evidence="3" id="KW-1185">Reference proteome</keyword>
<organism evidence="2 3">
    <name type="scientific">Pyxidicoccus fallax</name>
    <dbReference type="NCBI Taxonomy" id="394095"/>
    <lineage>
        <taxon>Bacteria</taxon>
        <taxon>Pseudomonadati</taxon>
        <taxon>Myxococcota</taxon>
        <taxon>Myxococcia</taxon>
        <taxon>Myxococcales</taxon>
        <taxon>Cystobacterineae</taxon>
        <taxon>Myxococcaceae</taxon>
        <taxon>Pyxidicoccus</taxon>
    </lineage>
</organism>
<dbReference type="PANTHER" id="PTHR33930:SF2">
    <property type="entry name" value="BLR3452 PROTEIN"/>
    <property type="match status" value="1"/>
</dbReference>
<dbReference type="GO" id="GO:0051920">
    <property type="term" value="F:peroxiredoxin activity"/>
    <property type="evidence" value="ECO:0007669"/>
    <property type="project" value="InterPro"/>
</dbReference>
<dbReference type="InterPro" id="IPR003779">
    <property type="entry name" value="CMD-like"/>
</dbReference>
<dbReference type="Gene3D" id="1.20.1290.10">
    <property type="entry name" value="AhpD-like"/>
    <property type="match status" value="1"/>
</dbReference>
<dbReference type="Proteomes" id="UP000518300">
    <property type="component" value="Unassembled WGS sequence"/>
</dbReference>
<evidence type="ECO:0000313" key="2">
    <source>
        <dbReference type="EMBL" id="NMO23651.1"/>
    </source>
</evidence>
<dbReference type="AlphaFoldDB" id="A0A848M1B6"/>
<name>A0A848M1B6_9BACT</name>
<protein>
    <submittedName>
        <fullName evidence="2">Carboxymuconolactone decarboxylase family protein</fullName>
    </submittedName>
</protein>
<comment type="caution">
    <text evidence="2">The sequence shown here is derived from an EMBL/GenBank/DDBJ whole genome shotgun (WGS) entry which is preliminary data.</text>
</comment>
<dbReference type="PANTHER" id="PTHR33930">
    <property type="entry name" value="ALKYL HYDROPEROXIDE REDUCTASE AHPD"/>
    <property type="match status" value="1"/>
</dbReference>
<dbReference type="EMBL" id="JABBJJ010000711">
    <property type="protein sequence ID" value="NMO23651.1"/>
    <property type="molecule type" value="Genomic_DNA"/>
</dbReference>
<sequence length="117" mass="12468">MKLPDTYRGVNARYPEVARAFQALGDAIHSAGPLTERERRLVKLAIAVGARLEGGVHSNARKCLYSGMQPDEVRQVALLALTTIGFPSMAAALTWIEDVIGSAKAGSHDAAAEPEEP</sequence>
<accession>A0A848M1B6</accession>
<dbReference type="SUPFAM" id="SSF69118">
    <property type="entry name" value="AhpD-like"/>
    <property type="match status" value="1"/>
</dbReference>
<gene>
    <name evidence="2" type="ORF">HG543_53705</name>
</gene>
<dbReference type="InterPro" id="IPR029032">
    <property type="entry name" value="AhpD-like"/>
</dbReference>
<reference evidence="2 3" key="1">
    <citation type="submission" date="2020-04" db="EMBL/GenBank/DDBJ databases">
        <title>Draft genome of Pyxidicoccus fallax type strain.</title>
        <authorList>
            <person name="Whitworth D.E."/>
        </authorList>
    </citation>
    <scope>NUCLEOTIDE SEQUENCE [LARGE SCALE GENOMIC DNA]</scope>
    <source>
        <strain evidence="2 3">DSM 14698</strain>
    </source>
</reference>